<dbReference type="Pfam" id="PF00916">
    <property type="entry name" value="Sulfate_transp"/>
    <property type="match status" value="1"/>
</dbReference>
<keyword evidence="8" id="KW-1185">Reference proteome</keyword>
<name>A0A482W8P8_ASBVE</name>
<reference evidence="7 8" key="1">
    <citation type="submission" date="2017-03" db="EMBL/GenBank/DDBJ databases">
        <title>Genome of the blue death feigning beetle - Asbolus verrucosus.</title>
        <authorList>
            <person name="Rider S.D."/>
        </authorList>
    </citation>
    <scope>NUCLEOTIDE SEQUENCE [LARGE SCALE GENOMIC DNA]</scope>
    <source>
        <strain evidence="7">Butters</strain>
        <tissue evidence="7">Head and leg muscle</tissue>
    </source>
</reference>
<dbReference type="EMBL" id="QDEB01020055">
    <property type="protein sequence ID" value="RZC41119.1"/>
    <property type="molecule type" value="Genomic_DNA"/>
</dbReference>
<keyword evidence="3 5" id="KW-1133">Transmembrane helix</keyword>
<comment type="subcellular location">
    <subcellularLocation>
        <location evidence="1">Membrane</location>
        <topology evidence="1">Multi-pass membrane protein</topology>
    </subcellularLocation>
</comment>
<protein>
    <submittedName>
        <fullName evidence="7">Sulfate tra GLY domain containing protein</fullName>
    </submittedName>
</protein>
<comment type="caution">
    <text evidence="7">The sequence shown here is derived from an EMBL/GenBank/DDBJ whole genome shotgun (WGS) entry which is preliminary data.</text>
</comment>
<feature type="transmembrane region" description="Helical" evidence="5">
    <location>
        <begin position="140"/>
        <end position="162"/>
    </location>
</feature>
<evidence type="ECO:0000256" key="4">
    <source>
        <dbReference type="ARBA" id="ARBA00023136"/>
    </source>
</evidence>
<feature type="transmembrane region" description="Helical" evidence="5">
    <location>
        <begin position="113"/>
        <end position="133"/>
    </location>
</feature>
<organism evidence="7 8">
    <name type="scientific">Asbolus verrucosus</name>
    <name type="common">Desert ironclad beetle</name>
    <dbReference type="NCBI Taxonomy" id="1661398"/>
    <lineage>
        <taxon>Eukaryota</taxon>
        <taxon>Metazoa</taxon>
        <taxon>Ecdysozoa</taxon>
        <taxon>Arthropoda</taxon>
        <taxon>Hexapoda</taxon>
        <taxon>Insecta</taxon>
        <taxon>Pterygota</taxon>
        <taxon>Neoptera</taxon>
        <taxon>Endopterygota</taxon>
        <taxon>Coleoptera</taxon>
        <taxon>Polyphaga</taxon>
        <taxon>Cucujiformia</taxon>
        <taxon>Tenebrionidae</taxon>
        <taxon>Pimeliinae</taxon>
        <taxon>Asbolus</taxon>
    </lineage>
</organism>
<evidence type="ECO:0000259" key="6">
    <source>
        <dbReference type="Pfam" id="PF00916"/>
    </source>
</evidence>
<dbReference type="GO" id="GO:0016020">
    <property type="term" value="C:membrane"/>
    <property type="evidence" value="ECO:0007669"/>
    <property type="project" value="UniProtKB-SubCell"/>
</dbReference>
<accession>A0A482W8P8</accession>
<evidence type="ECO:0000256" key="2">
    <source>
        <dbReference type="ARBA" id="ARBA00022692"/>
    </source>
</evidence>
<sequence>MCACEVLVSKPILKPKKNFSLKSLILRRIHILQWLPKYTKSDLIGDFIAGLTVGLTMMPQAIAYANLAGLPAQYGLYTAFIGSFTYVFFGTIKEVSIGPTSLMALLAFSYTEGLPVDYVILLTFLAGCVEFLMGLLKLGFLVDFISPCVTSGFTSAMALTIVTSQLKNLFGLRHLTNHGVFDVWHKVFARYDEIRLGDTILGVSCIVFLFAFKQLPKIRSKNEVLKKTFWFLSISKNAIIVFLTSTVGFYYFEYRGGAPFVLSGKVPQGLPKLHPPHFGTQIGNETVSFMEMVHTLGSSIVVLPFAAVLANVAIAKAFGKFFCFCKKI</sequence>
<feature type="domain" description="SLC26A/SulP transporter" evidence="6">
    <location>
        <begin position="43"/>
        <end position="320"/>
    </location>
</feature>
<evidence type="ECO:0000256" key="5">
    <source>
        <dbReference type="SAM" id="Phobius"/>
    </source>
</evidence>
<keyword evidence="2 5" id="KW-0812">Transmembrane</keyword>
<dbReference type="GO" id="GO:0055085">
    <property type="term" value="P:transmembrane transport"/>
    <property type="evidence" value="ECO:0007669"/>
    <property type="project" value="InterPro"/>
</dbReference>
<feature type="transmembrane region" description="Helical" evidence="5">
    <location>
        <begin position="47"/>
        <end position="67"/>
    </location>
</feature>
<evidence type="ECO:0000313" key="7">
    <source>
        <dbReference type="EMBL" id="RZC41119.1"/>
    </source>
</evidence>
<feature type="transmembrane region" description="Helical" evidence="5">
    <location>
        <begin position="296"/>
        <end position="318"/>
    </location>
</feature>
<feature type="transmembrane region" description="Helical" evidence="5">
    <location>
        <begin position="74"/>
        <end position="93"/>
    </location>
</feature>
<dbReference type="InterPro" id="IPR011547">
    <property type="entry name" value="SLC26A/SulP_dom"/>
</dbReference>
<dbReference type="AlphaFoldDB" id="A0A482W8P8"/>
<dbReference type="OrthoDB" id="288203at2759"/>
<dbReference type="PANTHER" id="PTHR11814">
    <property type="entry name" value="SULFATE TRANSPORTER"/>
    <property type="match status" value="1"/>
</dbReference>
<feature type="transmembrane region" description="Helical" evidence="5">
    <location>
        <begin position="228"/>
        <end position="252"/>
    </location>
</feature>
<proteinExistence type="predicted"/>
<feature type="transmembrane region" description="Helical" evidence="5">
    <location>
        <begin position="199"/>
        <end position="216"/>
    </location>
</feature>
<evidence type="ECO:0000256" key="1">
    <source>
        <dbReference type="ARBA" id="ARBA00004141"/>
    </source>
</evidence>
<keyword evidence="4 5" id="KW-0472">Membrane</keyword>
<dbReference type="Proteomes" id="UP000292052">
    <property type="component" value="Unassembled WGS sequence"/>
</dbReference>
<dbReference type="InterPro" id="IPR001902">
    <property type="entry name" value="SLC26A/SulP_fam"/>
</dbReference>
<evidence type="ECO:0000313" key="8">
    <source>
        <dbReference type="Proteomes" id="UP000292052"/>
    </source>
</evidence>
<gene>
    <name evidence="7" type="ORF">BDFB_010432</name>
</gene>
<evidence type="ECO:0000256" key="3">
    <source>
        <dbReference type="ARBA" id="ARBA00022989"/>
    </source>
</evidence>
<dbReference type="STRING" id="1661398.A0A482W8P8"/>